<protein>
    <submittedName>
        <fullName evidence="1">Uncharacterized protein</fullName>
    </submittedName>
</protein>
<dbReference type="AlphaFoldDB" id="L7CFF7"/>
<reference evidence="1 2" key="1">
    <citation type="journal article" date="2013" name="Mar. Genomics">
        <title>Expression of sulfatases in Rhodopirellula baltica and the diversity of sulfatases in the genus Rhodopirellula.</title>
        <authorList>
            <person name="Wegner C.E."/>
            <person name="Richter-Heitmann T."/>
            <person name="Klindworth A."/>
            <person name="Klockow C."/>
            <person name="Richter M."/>
            <person name="Achstetter T."/>
            <person name="Glockner F.O."/>
            <person name="Harder J."/>
        </authorList>
    </citation>
    <scope>NUCLEOTIDE SEQUENCE [LARGE SCALE GENOMIC DNA]</scope>
    <source>
        <strain evidence="1 2">SWK14</strain>
    </source>
</reference>
<dbReference type="EMBL" id="AMWG01000106">
    <property type="protein sequence ID" value="ELP32342.1"/>
    <property type="molecule type" value="Genomic_DNA"/>
</dbReference>
<organism evidence="1 2">
    <name type="scientific">Rhodopirellula baltica SWK14</name>
    <dbReference type="NCBI Taxonomy" id="993516"/>
    <lineage>
        <taxon>Bacteria</taxon>
        <taxon>Pseudomonadati</taxon>
        <taxon>Planctomycetota</taxon>
        <taxon>Planctomycetia</taxon>
        <taxon>Pirellulales</taxon>
        <taxon>Pirellulaceae</taxon>
        <taxon>Rhodopirellula</taxon>
    </lineage>
</organism>
<evidence type="ECO:0000313" key="1">
    <source>
        <dbReference type="EMBL" id="ELP32342.1"/>
    </source>
</evidence>
<accession>L7CFF7</accession>
<comment type="caution">
    <text evidence="1">The sequence shown here is derived from an EMBL/GenBank/DDBJ whole genome shotgun (WGS) entry which is preliminary data.</text>
</comment>
<sequence>MWKTTVKLRWFLGLTFRPPFDQNNESIPGPHAMMTERRLRTGLQFGFASFAIAPTITDVYRIVSCSTIAG</sequence>
<proteinExistence type="predicted"/>
<dbReference type="Proteomes" id="UP000010959">
    <property type="component" value="Unassembled WGS sequence"/>
</dbReference>
<evidence type="ECO:0000313" key="2">
    <source>
        <dbReference type="Proteomes" id="UP000010959"/>
    </source>
</evidence>
<gene>
    <name evidence="1" type="ORF">RBSWK_03723</name>
</gene>
<name>L7CFF7_RHOBT</name>